<evidence type="ECO:0000256" key="2">
    <source>
        <dbReference type="ARBA" id="ARBA00023295"/>
    </source>
</evidence>
<dbReference type="GO" id="GO:0008477">
    <property type="term" value="F:purine nucleosidase activity"/>
    <property type="evidence" value="ECO:0007669"/>
    <property type="project" value="TreeGrafter"/>
</dbReference>
<dbReference type="Pfam" id="PF01156">
    <property type="entry name" value="IU_nuc_hydro"/>
    <property type="match status" value="1"/>
</dbReference>
<dbReference type="InterPro" id="IPR036452">
    <property type="entry name" value="Ribo_hydro-like"/>
</dbReference>
<dbReference type="GO" id="GO:0006152">
    <property type="term" value="P:purine nucleoside catabolic process"/>
    <property type="evidence" value="ECO:0007669"/>
    <property type="project" value="TreeGrafter"/>
</dbReference>
<dbReference type="InterPro" id="IPR001910">
    <property type="entry name" value="Inosine/uridine_hydrolase_dom"/>
</dbReference>
<dbReference type="SUPFAM" id="SSF53590">
    <property type="entry name" value="Nucleoside hydrolase"/>
    <property type="match status" value="1"/>
</dbReference>
<gene>
    <name evidence="4" type="ORF">IAA72_00020</name>
</gene>
<dbReference type="EMBL" id="JADIMF010000001">
    <property type="protein sequence ID" value="MBO8468154.1"/>
    <property type="molecule type" value="Genomic_DNA"/>
</dbReference>
<dbReference type="Gene3D" id="3.90.245.10">
    <property type="entry name" value="Ribonucleoside hydrolase-like"/>
    <property type="match status" value="1"/>
</dbReference>
<organism evidence="4 5">
    <name type="scientific">Candidatus Ornithospirochaeta stercoravium</name>
    <dbReference type="NCBI Taxonomy" id="2840897"/>
    <lineage>
        <taxon>Bacteria</taxon>
        <taxon>Pseudomonadati</taxon>
        <taxon>Spirochaetota</taxon>
        <taxon>Spirochaetia</taxon>
        <taxon>Spirochaetales</taxon>
        <taxon>Spirochaetaceae</taxon>
        <taxon>Spirochaetaceae incertae sedis</taxon>
        <taxon>Candidatus Ornithospirochaeta</taxon>
    </lineage>
</organism>
<dbReference type="GO" id="GO:0005829">
    <property type="term" value="C:cytosol"/>
    <property type="evidence" value="ECO:0007669"/>
    <property type="project" value="TreeGrafter"/>
</dbReference>
<comment type="caution">
    <text evidence="4">The sequence shown here is derived from an EMBL/GenBank/DDBJ whole genome shotgun (WGS) entry which is preliminary data.</text>
</comment>
<evidence type="ECO:0000313" key="5">
    <source>
        <dbReference type="Proteomes" id="UP000810292"/>
    </source>
</evidence>
<feature type="domain" description="Inosine/uridine-preferring nucleoside hydrolase" evidence="3">
    <location>
        <begin position="21"/>
        <end position="248"/>
    </location>
</feature>
<reference evidence="4" key="2">
    <citation type="journal article" date="2021" name="PeerJ">
        <title>Extensive microbial diversity within the chicken gut microbiome revealed by metagenomics and culture.</title>
        <authorList>
            <person name="Gilroy R."/>
            <person name="Ravi A."/>
            <person name="Getino M."/>
            <person name="Pursley I."/>
            <person name="Horton D.L."/>
            <person name="Alikhan N.F."/>
            <person name="Baker D."/>
            <person name="Gharbi K."/>
            <person name="Hall N."/>
            <person name="Watson M."/>
            <person name="Adriaenssens E.M."/>
            <person name="Foster-Nyarko E."/>
            <person name="Jarju S."/>
            <person name="Secka A."/>
            <person name="Antonio M."/>
            <person name="Oren A."/>
            <person name="Chaudhuri R.R."/>
            <person name="La Ragione R."/>
            <person name="Hildebrand F."/>
            <person name="Pallen M.J."/>
        </authorList>
    </citation>
    <scope>NUCLEOTIDE SEQUENCE</scope>
    <source>
        <strain evidence="4">14700</strain>
    </source>
</reference>
<protein>
    <submittedName>
        <fullName evidence="4">Nucleoside hydrolase</fullName>
    </submittedName>
</protein>
<evidence type="ECO:0000259" key="3">
    <source>
        <dbReference type="Pfam" id="PF01156"/>
    </source>
</evidence>
<accession>A0A9D9NCA5</accession>
<evidence type="ECO:0000256" key="1">
    <source>
        <dbReference type="ARBA" id="ARBA00022801"/>
    </source>
</evidence>
<keyword evidence="2" id="KW-0326">Glycosidase</keyword>
<proteinExistence type="predicted"/>
<dbReference type="PANTHER" id="PTHR12304">
    <property type="entry name" value="INOSINE-URIDINE PREFERRING NUCLEOSIDE HYDROLASE"/>
    <property type="match status" value="1"/>
</dbReference>
<keyword evidence="1 4" id="KW-0378">Hydrolase</keyword>
<reference evidence="4" key="1">
    <citation type="submission" date="2020-10" db="EMBL/GenBank/DDBJ databases">
        <authorList>
            <person name="Gilroy R."/>
        </authorList>
    </citation>
    <scope>NUCLEOTIDE SEQUENCE</scope>
    <source>
        <strain evidence="4">14700</strain>
    </source>
</reference>
<name>A0A9D9NCA5_9SPIO</name>
<evidence type="ECO:0000313" key="4">
    <source>
        <dbReference type="EMBL" id="MBO8468154.1"/>
    </source>
</evidence>
<dbReference type="PANTHER" id="PTHR12304:SF4">
    <property type="entry name" value="URIDINE NUCLEOSIDASE"/>
    <property type="match status" value="1"/>
</dbReference>
<dbReference type="Proteomes" id="UP000810292">
    <property type="component" value="Unassembled WGS sequence"/>
</dbReference>
<sequence>MIWNPPYPVAEEKILRTVISADTANEADDPFAIAHALLTPILDVKAIIATHYGIDRHADSLERSYVKTEKLLSVMHYPGNILLHGEKAPIRYHEALSEGTVRIVEEALSGDLLILAFGPLSDIAAALRAEPSISSSLHVIWTGGGDYPDGGWEYNLFNDIEAASYVFSSGADIIQIPRSVYQRLTVSFSELYLRLGESETGEYLLSQLFEHSLEPGPRTSAIRSGDSWILGDNAAIGVLLSPRASSLKEINAPSFSPEGRYIYNERNGKIRIAERLDARFVLEDFFSKLRLQPMGKWEER</sequence>
<dbReference type="InterPro" id="IPR023186">
    <property type="entry name" value="IUNH"/>
</dbReference>
<dbReference type="AlphaFoldDB" id="A0A9D9NCA5"/>